<dbReference type="CDD" id="cd12148">
    <property type="entry name" value="fungal_TF_MHR"/>
    <property type="match status" value="1"/>
</dbReference>
<comment type="caution">
    <text evidence="4">The sequence shown here is derived from an EMBL/GenBank/DDBJ whole genome shotgun (WGS) entry which is preliminary data.</text>
</comment>
<keyword evidence="5" id="KW-1185">Reference proteome</keyword>
<gene>
    <name evidence="4" type="ORF">BJY01DRAFT_230351</name>
</gene>
<sequence length="331" mass="36878">MDRLISALSGRPPAIHDSYCFDSLISRASQFQQRAKSGEVGELDILSLSALSARLLGIITEKIYHTGDRSIQCAVDITLDLHSWVQSLPPYLRIWDPDCVHINHVPSSVQVNLWLVHFYSVTLLTWPFLVTCIKKTIIQKRSALACPEGNDHDSLMVKKFAEACVRSATQIIKTIRAMRDRCVVSDREPFTISWLFIAALVLLSNSIFKIFDNPEGAKDIDDAIRLQRESAMTKHHAKVYQSFLTRLQQLLVPDKPSDDLLMSTSSIIETLASSQYPQGTFAGGELPIMGATDAPLLEGFLNSSEDFSLPSVLGLDPTANWLFGYGHMDIN</sequence>
<evidence type="ECO:0000313" key="5">
    <source>
        <dbReference type="Proteomes" id="UP001610446"/>
    </source>
</evidence>
<keyword evidence="1" id="KW-0805">Transcription regulation</keyword>
<evidence type="ECO:0000256" key="1">
    <source>
        <dbReference type="ARBA" id="ARBA00023015"/>
    </source>
</evidence>
<evidence type="ECO:0000313" key="4">
    <source>
        <dbReference type="EMBL" id="KAL2824846.1"/>
    </source>
</evidence>
<accession>A0ABR4IAV8</accession>
<dbReference type="EMBL" id="JBFXLU010000526">
    <property type="protein sequence ID" value="KAL2824846.1"/>
    <property type="molecule type" value="Genomic_DNA"/>
</dbReference>
<reference evidence="4 5" key="1">
    <citation type="submission" date="2024-07" db="EMBL/GenBank/DDBJ databases">
        <title>Section-level genome sequencing and comparative genomics of Aspergillus sections Usti and Cavernicolus.</title>
        <authorList>
            <consortium name="Lawrence Berkeley National Laboratory"/>
            <person name="Nybo J.L."/>
            <person name="Vesth T.C."/>
            <person name="Theobald S."/>
            <person name="Frisvad J.C."/>
            <person name="Larsen T.O."/>
            <person name="Kjaerboelling I."/>
            <person name="Rothschild-Mancinelli K."/>
            <person name="Lyhne E.K."/>
            <person name="Kogle M.E."/>
            <person name="Barry K."/>
            <person name="Clum A."/>
            <person name="Na H."/>
            <person name="Ledsgaard L."/>
            <person name="Lin J."/>
            <person name="Lipzen A."/>
            <person name="Kuo A."/>
            <person name="Riley R."/>
            <person name="Mondo S."/>
            <person name="Labutti K."/>
            <person name="Haridas S."/>
            <person name="Pangalinan J."/>
            <person name="Salamov A.A."/>
            <person name="Simmons B.A."/>
            <person name="Magnuson J.K."/>
            <person name="Chen J."/>
            <person name="Drula E."/>
            <person name="Henrissat B."/>
            <person name="Wiebenga A."/>
            <person name="Lubbers R.J."/>
            <person name="Gomes A.C."/>
            <person name="Makela M.R."/>
            <person name="Stajich J."/>
            <person name="Grigoriev I.V."/>
            <person name="Mortensen U.H."/>
            <person name="De Vries R.P."/>
            <person name="Baker S.E."/>
            <person name="Andersen M.R."/>
        </authorList>
    </citation>
    <scope>NUCLEOTIDE SEQUENCE [LARGE SCALE GENOMIC DNA]</scope>
    <source>
        <strain evidence="4 5">CBS 123904</strain>
    </source>
</reference>
<evidence type="ECO:0000256" key="3">
    <source>
        <dbReference type="ARBA" id="ARBA00023242"/>
    </source>
</evidence>
<dbReference type="PANTHER" id="PTHR47424:SF9">
    <property type="entry name" value="TAH-2"/>
    <property type="match status" value="1"/>
</dbReference>
<evidence type="ECO:0008006" key="6">
    <source>
        <dbReference type="Google" id="ProtNLM"/>
    </source>
</evidence>
<organism evidence="4 5">
    <name type="scientific">Aspergillus pseudoustus</name>
    <dbReference type="NCBI Taxonomy" id="1810923"/>
    <lineage>
        <taxon>Eukaryota</taxon>
        <taxon>Fungi</taxon>
        <taxon>Dikarya</taxon>
        <taxon>Ascomycota</taxon>
        <taxon>Pezizomycotina</taxon>
        <taxon>Eurotiomycetes</taxon>
        <taxon>Eurotiomycetidae</taxon>
        <taxon>Eurotiales</taxon>
        <taxon>Aspergillaceae</taxon>
        <taxon>Aspergillus</taxon>
        <taxon>Aspergillus subgen. Nidulantes</taxon>
    </lineage>
</organism>
<dbReference type="InterPro" id="IPR051127">
    <property type="entry name" value="Fungal_SecMet_Regulators"/>
</dbReference>
<protein>
    <recommendedName>
        <fullName evidence="6">Transcription factor domain-containing protein</fullName>
    </recommendedName>
</protein>
<name>A0ABR4IAV8_9EURO</name>
<dbReference type="Proteomes" id="UP001610446">
    <property type="component" value="Unassembled WGS sequence"/>
</dbReference>
<evidence type="ECO:0000256" key="2">
    <source>
        <dbReference type="ARBA" id="ARBA00023163"/>
    </source>
</evidence>
<proteinExistence type="predicted"/>
<keyword evidence="3" id="KW-0539">Nucleus</keyword>
<keyword evidence="2" id="KW-0804">Transcription</keyword>
<dbReference type="PANTHER" id="PTHR47424">
    <property type="entry name" value="REGULATORY PROTEIN GAL4"/>
    <property type="match status" value="1"/>
</dbReference>